<dbReference type="AlphaFoldDB" id="A0A9D5AZX9"/>
<dbReference type="EMBL" id="JAMSHJ010000003">
    <property type="protein sequence ID" value="KAI5428438.1"/>
    <property type="molecule type" value="Genomic_DNA"/>
</dbReference>
<evidence type="ECO:0000313" key="2">
    <source>
        <dbReference type="EMBL" id="KAI5428438.1"/>
    </source>
</evidence>
<name>A0A9D5AZX9_PEA</name>
<feature type="compositionally biased region" description="Basic and acidic residues" evidence="1">
    <location>
        <begin position="7"/>
        <end position="20"/>
    </location>
</feature>
<feature type="region of interest" description="Disordered" evidence="1">
    <location>
        <begin position="174"/>
        <end position="202"/>
    </location>
</feature>
<feature type="compositionally biased region" description="Basic and acidic residues" evidence="1">
    <location>
        <begin position="174"/>
        <end position="186"/>
    </location>
</feature>
<accession>A0A9D5AZX9</accession>
<dbReference type="PANTHER" id="PTHR34222">
    <property type="entry name" value="GAG_PRE-INTEGRS DOMAIN-CONTAINING PROTEIN"/>
    <property type="match status" value="1"/>
</dbReference>
<evidence type="ECO:0000313" key="3">
    <source>
        <dbReference type="Proteomes" id="UP001058974"/>
    </source>
</evidence>
<evidence type="ECO:0000256" key="1">
    <source>
        <dbReference type="SAM" id="MobiDB-lite"/>
    </source>
</evidence>
<sequence>MDEEEKEVEHDGDDNVRANVEDSAGGNDIENDEDKETEGWDLFDELDELRPLIECNRGASKKLLQREEEHHVHLFVGDLDNEQFSQIKGTILNIDLLPSLHPVFNQIQREESHHTTDKEKRTKIEMSYALYSSKIEKSKWKDNSKLKCDHCRKTRHIKEKCFEIVAYPTTWESRRPQCKEKNKTRSNDANFSQATEKKKNRD</sequence>
<feature type="compositionally biased region" description="Acidic residues" evidence="1">
    <location>
        <begin position="29"/>
        <end position="40"/>
    </location>
</feature>
<dbReference type="Gramene" id="Psat03G0342800-T1">
    <property type="protein sequence ID" value="KAI5428438.1"/>
    <property type="gene ID" value="KIW84_033428"/>
</dbReference>
<keyword evidence="3" id="KW-1185">Reference proteome</keyword>
<comment type="caution">
    <text evidence="2">The sequence shown here is derived from an EMBL/GenBank/DDBJ whole genome shotgun (WGS) entry which is preliminary data.</text>
</comment>
<organism evidence="2 3">
    <name type="scientific">Pisum sativum</name>
    <name type="common">Garden pea</name>
    <name type="synonym">Lathyrus oleraceus</name>
    <dbReference type="NCBI Taxonomy" id="3888"/>
    <lineage>
        <taxon>Eukaryota</taxon>
        <taxon>Viridiplantae</taxon>
        <taxon>Streptophyta</taxon>
        <taxon>Embryophyta</taxon>
        <taxon>Tracheophyta</taxon>
        <taxon>Spermatophyta</taxon>
        <taxon>Magnoliopsida</taxon>
        <taxon>eudicotyledons</taxon>
        <taxon>Gunneridae</taxon>
        <taxon>Pentapetalae</taxon>
        <taxon>rosids</taxon>
        <taxon>fabids</taxon>
        <taxon>Fabales</taxon>
        <taxon>Fabaceae</taxon>
        <taxon>Papilionoideae</taxon>
        <taxon>50 kb inversion clade</taxon>
        <taxon>NPAAA clade</taxon>
        <taxon>Hologalegina</taxon>
        <taxon>IRL clade</taxon>
        <taxon>Fabeae</taxon>
        <taxon>Lathyrus</taxon>
    </lineage>
</organism>
<reference evidence="2 3" key="1">
    <citation type="journal article" date="2022" name="Nat. Genet.">
        <title>Improved pea reference genome and pan-genome highlight genomic features and evolutionary characteristics.</title>
        <authorList>
            <person name="Yang T."/>
            <person name="Liu R."/>
            <person name="Luo Y."/>
            <person name="Hu S."/>
            <person name="Wang D."/>
            <person name="Wang C."/>
            <person name="Pandey M.K."/>
            <person name="Ge S."/>
            <person name="Xu Q."/>
            <person name="Li N."/>
            <person name="Li G."/>
            <person name="Huang Y."/>
            <person name="Saxena R.K."/>
            <person name="Ji Y."/>
            <person name="Li M."/>
            <person name="Yan X."/>
            <person name="He Y."/>
            <person name="Liu Y."/>
            <person name="Wang X."/>
            <person name="Xiang C."/>
            <person name="Varshney R.K."/>
            <person name="Ding H."/>
            <person name="Gao S."/>
            <person name="Zong X."/>
        </authorList>
    </citation>
    <scope>NUCLEOTIDE SEQUENCE [LARGE SCALE GENOMIC DNA]</scope>
    <source>
        <strain evidence="2 3">cv. Zhongwan 6</strain>
    </source>
</reference>
<dbReference type="PANTHER" id="PTHR34222:SF33">
    <property type="entry name" value="RETROTRANSPOSON GAG DOMAIN-CONTAINING PROTEIN"/>
    <property type="match status" value="1"/>
</dbReference>
<proteinExistence type="predicted"/>
<gene>
    <name evidence="2" type="ORF">KIW84_033428</name>
</gene>
<feature type="region of interest" description="Disordered" evidence="1">
    <location>
        <begin position="1"/>
        <end position="40"/>
    </location>
</feature>
<dbReference type="Proteomes" id="UP001058974">
    <property type="component" value="Chromosome 3"/>
</dbReference>
<protein>
    <submittedName>
        <fullName evidence="2">Uncharacterized protein</fullName>
    </submittedName>
</protein>